<name>A0A6N9T1L6_9HYPH</name>
<gene>
    <name evidence="1" type="ORF">GTK09_00620</name>
</gene>
<evidence type="ECO:0000313" key="2">
    <source>
        <dbReference type="Proteomes" id="UP000469011"/>
    </source>
</evidence>
<reference evidence="1 2" key="1">
    <citation type="submission" date="2020-01" db="EMBL/GenBank/DDBJ databases">
        <title>Jiella pacifica sp. nov.</title>
        <authorList>
            <person name="Xue Z."/>
            <person name="Zhu S."/>
            <person name="Chen J."/>
            <person name="Yang J."/>
        </authorList>
    </citation>
    <scope>NUCLEOTIDE SEQUENCE [LARGE SCALE GENOMIC DNA]</scope>
    <source>
        <strain evidence="1 2">40Bstr34</strain>
    </source>
</reference>
<accession>A0A6N9T1L6</accession>
<dbReference type="EMBL" id="JAAAMG010000001">
    <property type="protein sequence ID" value="NDW02918.1"/>
    <property type="molecule type" value="Genomic_DNA"/>
</dbReference>
<organism evidence="1 2">
    <name type="scientific">Jiella pacifica</name>
    <dbReference type="NCBI Taxonomy" id="2696469"/>
    <lineage>
        <taxon>Bacteria</taxon>
        <taxon>Pseudomonadati</taxon>
        <taxon>Pseudomonadota</taxon>
        <taxon>Alphaproteobacteria</taxon>
        <taxon>Hyphomicrobiales</taxon>
        <taxon>Aurantimonadaceae</taxon>
        <taxon>Jiella</taxon>
    </lineage>
</organism>
<proteinExistence type="predicted"/>
<dbReference type="Proteomes" id="UP000469011">
    <property type="component" value="Unassembled WGS sequence"/>
</dbReference>
<sequence>MKFTDKLRTAFGAQNRQSRERRYLEQSVSISDLERRQREIDRGLFDASGRIY</sequence>
<protein>
    <submittedName>
        <fullName evidence="1">DUF3563 domain-containing protein</fullName>
    </submittedName>
</protein>
<evidence type="ECO:0000313" key="1">
    <source>
        <dbReference type="EMBL" id="NDW02918.1"/>
    </source>
</evidence>
<dbReference type="Pfam" id="PF12086">
    <property type="entry name" value="DUF3563"/>
    <property type="match status" value="1"/>
</dbReference>
<dbReference type="AlphaFoldDB" id="A0A6N9T1L6"/>
<keyword evidence="2" id="KW-1185">Reference proteome</keyword>
<dbReference type="InterPro" id="IPR021946">
    <property type="entry name" value="DUF3563"/>
</dbReference>
<dbReference type="RefSeq" id="WP_163460555.1">
    <property type="nucleotide sequence ID" value="NZ_JAAAMG010000001.1"/>
</dbReference>
<comment type="caution">
    <text evidence="1">The sequence shown here is derived from an EMBL/GenBank/DDBJ whole genome shotgun (WGS) entry which is preliminary data.</text>
</comment>